<dbReference type="InterPro" id="IPR023198">
    <property type="entry name" value="PGP-like_dom2"/>
</dbReference>
<dbReference type="InterPro" id="IPR036412">
    <property type="entry name" value="HAD-like_sf"/>
</dbReference>
<evidence type="ECO:0000313" key="2">
    <source>
        <dbReference type="Proteomes" id="UP000461768"/>
    </source>
</evidence>
<accession>A0A7V7QN78</accession>
<dbReference type="InterPro" id="IPR023214">
    <property type="entry name" value="HAD_sf"/>
</dbReference>
<name>A0A7V7QN78_9FIRM</name>
<proteinExistence type="predicted"/>
<dbReference type="RefSeq" id="WP_151140803.1">
    <property type="nucleotide sequence ID" value="NZ_WAGX01000003.1"/>
</dbReference>
<dbReference type="NCBIfam" id="TIGR02254">
    <property type="entry name" value="YjjG_YfnB"/>
    <property type="match status" value="1"/>
</dbReference>
<dbReference type="OrthoDB" id="9802350at2"/>
<dbReference type="InterPro" id="IPR011951">
    <property type="entry name" value="HAD-SF_hydro_IA_YjjG/PynA"/>
</dbReference>
<dbReference type="Gene3D" id="3.40.50.1000">
    <property type="entry name" value="HAD superfamily/HAD-like"/>
    <property type="match status" value="1"/>
</dbReference>
<dbReference type="InterPro" id="IPR052550">
    <property type="entry name" value="Pyrimidine_5'-ntase_YjjG"/>
</dbReference>
<dbReference type="PANTHER" id="PTHR47478">
    <property type="match status" value="1"/>
</dbReference>
<dbReference type="SFLD" id="SFLDS00003">
    <property type="entry name" value="Haloacid_Dehalogenase"/>
    <property type="match status" value="1"/>
</dbReference>
<comment type="caution">
    <text evidence="1">The sequence shown here is derived from an EMBL/GenBank/DDBJ whole genome shotgun (WGS) entry which is preliminary data.</text>
</comment>
<dbReference type="SFLD" id="SFLDG01129">
    <property type="entry name" value="C1.5:_HAD__Beta-PGM__Phosphata"/>
    <property type="match status" value="1"/>
</dbReference>
<dbReference type="AlphaFoldDB" id="A0A7V7QN78"/>
<dbReference type="InterPro" id="IPR006439">
    <property type="entry name" value="HAD-SF_hydro_IA"/>
</dbReference>
<evidence type="ECO:0000313" key="1">
    <source>
        <dbReference type="EMBL" id="KAB1440411.1"/>
    </source>
</evidence>
<dbReference type="EMBL" id="WAGX01000003">
    <property type="protein sequence ID" value="KAB1440411.1"/>
    <property type="molecule type" value="Genomic_DNA"/>
</dbReference>
<dbReference type="GO" id="GO:0008253">
    <property type="term" value="F:5'-nucleotidase activity"/>
    <property type="evidence" value="ECO:0007669"/>
    <property type="project" value="InterPro"/>
</dbReference>
<organism evidence="1 2">
    <name type="scientific">Candidatus Galacturonatibacter soehngenii</name>
    <dbReference type="NCBI Taxonomy" id="2307010"/>
    <lineage>
        <taxon>Bacteria</taxon>
        <taxon>Bacillati</taxon>
        <taxon>Bacillota</taxon>
        <taxon>Clostridia</taxon>
        <taxon>Lachnospirales</taxon>
        <taxon>Lachnospiraceae</taxon>
        <taxon>Candidatus Galacturonatibacter</taxon>
    </lineage>
</organism>
<protein>
    <submittedName>
        <fullName evidence="1">Noncanonical pyrimidine nucleotidase, YjjG family</fullName>
    </submittedName>
</protein>
<dbReference type="SFLD" id="SFLDG01135">
    <property type="entry name" value="C1.5.6:_HAD__Beta-PGM__Phospha"/>
    <property type="match status" value="1"/>
</dbReference>
<dbReference type="CDD" id="cd04305">
    <property type="entry name" value="HAD_Neu5Ac-Pase_like"/>
    <property type="match status" value="1"/>
</dbReference>
<dbReference type="Gene3D" id="1.10.150.240">
    <property type="entry name" value="Putative phosphatase, domain 2"/>
    <property type="match status" value="1"/>
</dbReference>
<dbReference type="SUPFAM" id="SSF56784">
    <property type="entry name" value="HAD-like"/>
    <property type="match status" value="1"/>
</dbReference>
<dbReference type="NCBIfam" id="TIGR01549">
    <property type="entry name" value="HAD-SF-IA-v1"/>
    <property type="match status" value="1"/>
</dbReference>
<dbReference type="Proteomes" id="UP000461768">
    <property type="component" value="Unassembled WGS sequence"/>
</dbReference>
<dbReference type="PANTHER" id="PTHR47478:SF1">
    <property type="entry name" value="PYRIMIDINE 5'-NUCLEOTIDASE YJJG"/>
    <property type="match status" value="1"/>
</dbReference>
<dbReference type="InterPro" id="IPR041492">
    <property type="entry name" value="HAD_2"/>
</dbReference>
<sequence length="228" mass="26259">MKKYDIILFDVDGTLLDFHAAQENALKMAFEKHNYELNDNVKTIYDEINHSLWNQYEQGKITKEEVIYTRFVTLFARLGLEGDGVAFEDEYQELLGQGHDLIDGAMEIIDTLSKTHDLYIVTNGVTKTQRSRLKASGIDQYMKDVFISEETGFQKPMREYFDYCFARIPDICQERTLIVGDSLSSDILGGNNAGIDTCWFNPFHLSCDLDVKINYEIKKLSELLHIVN</sequence>
<gene>
    <name evidence="1" type="ORF">F7O84_00845</name>
</gene>
<keyword evidence="2" id="KW-1185">Reference proteome</keyword>
<dbReference type="Pfam" id="PF13419">
    <property type="entry name" value="HAD_2"/>
    <property type="match status" value="1"/>
</dbReference>
<reference evidence="1 2" key="1">
    <citation type="submission" date="2019-09" db="EMBL/GenBank/DDBJ databases">
        <authorList>
            <person name="Valk L.C."/>
        </authorList>
    </citation>
    <scope>NUCLEOTIDE SEQUENCE [LARGE SCALE GENOMIC DNA]</scope>
    <source>
        <strain evidence="1">GalUA</strain>
    </source>
</reference>
<reference evidence="1 2" key="2">
    <citation type="submission" date="2020-02" db="EMBL/GenBank/DDBJ databases">
        <title>Candidatus Galacturonibacter soehngenii shows hetero-acetogenic catabolism of galacturonic acid but lacks a canonical carbon monoxide dehydrogenase/acetyl-CoA synthase complex.</title>
        <authorList>
            <person name="Diender M."/>
            <person name="Stouten G.R."/>
            <person name="Petersen J.F."/>
            <person name="Nielsen P.H."/>
            <person name="Dueholm M.S."/>
            <person name="Pronk J.T."/>
            <person name="Van Loosdrecht M.C.M."/>
        </authorList>
    </citation>
    <scope>NUCLEOTIDE SEQUENCE [LARGE SCALE GENOMIC DNA]</scope>
    <source>
        <strain evidence="1">GalUA</strain>
    </source>
</reference>